<proteinExistence type="predicted"/>
<comment type="caution">
    <text evidence="2">The sequence shown here is derived from an EMBL/GenBank/DDBJ whole genome shotgun (WGS) entry which is preliminary data.</text>
</comment>
<dbReference type="EMBL" id="WPHM01000002">
    <property type="protein sequence ID" value="MUZ56617.1"/>
    <property type="molecule type" value="Genomic_DNA"/>
</dbReference>
<organism evidence="2 3">
    <name type="scientific">Agrobacterium vitis</name>
    <name type="common">Rhizobium vitis</name>
    <dbReference type="NCBI Taxonomy" id="373"/>
    <lineage>
        <taxon>Bacteria</taxon>
        <taxon>Pseudomonadati</taxon>
        <taxon>Pseudomonadota</taxon>
        <taxon>Alphaproteobacteria</taxon>
        <taxon>Hyphomicrobiales</taxon>
        <taxon>Rhizobiaceae</taxon>
        <taxon>Rhizobium/Agrobacterium group</taxon>
        <taxon>Agrobacterium</taxon>
    </lineage>
</organism>
<evidence type="ECO:0000313" key="2">
    <source>
        <dbReference type="EMBL" id="MUZ56617.1"/>
    </source>
</evidence>
<reference evidence="2 3" key="1">
    <citation type="submission" date="2019-12" db="EMBL/GenBank/DDBJ databases">
        <title>Whole-genome sequencing of Allorhizobium vitis.</title>
        <authorList>
            <person name="Gan H.M."/>
            <person name="Szegedi E."/>
            <person name="Burr T."/>
            <person name="Savka M.A."/>
        </authorList>
    </citation>
    <scope>NUCLEOTIDE SEQUENCE [LARGE SCALE GENOMIC DNA]</scope>
    <source>
        <strain evidence="2 3">CG989</strain>
    </source>
</reference>
<dbReference type="Proteomes" id="UP000436692">
    <property type="component" value="Unassembled WGS sequence"/>
</dbReference>
<sequence>MTLARCPGDSLLVGTLSGHISQHLQDWKCRSYCDALRCIMTEILFLTGGTYGISCRFAFLEFVREKWNPVSPKRQTNTKEVRGCQVQSEPDSL</sequence>
<evidence type="ECO:0000313" key="3">
    <source>
        <dbReference type="Proteomes" id="UP000436692"/>
    </source>
</evidence>
<dbReference type="AlphaFoldDB" id="A0AAE5AV33"/>
<gene>
    <name evidence="2" type="ORF">GOZ95_03975</name>
</gene>
<name>A0AAE5AV33_AGRVI</name>
<protein>
    <submittedName>
        <fullName evidence="2">Uncharacterized protein</fullName>
    </submittedName>
</protein>
<feature type="region of interest" description="Disordered" evidence="1">
    <location>
        <begin position="73"/>
        <end position="93"/>
    </location>
</feature>
<accession>A0AAE5AV33</accession>
<evidence type="ECO:0000256" key="1">
    <source>
        <dbReference type="SAM" id="MobiDB-lite"/>
    </source>
</evidence>
<dbReference type="RefSeq" id="WP_156547473.1">
    <property type="nucleotide sequence ID" value="NZ_JABAEJ010000002.1"/>
</dbReference>